<dbReference type="EMBL" id="LSBA01000039">
    <property type="protein sequence ID" value="KXZ13077.1"/>
    <property type="molecule type" value="Genomic_DNA"/>
</dbReference>
<proteinExistence type="predicted"/>
<evidence type="ECO:0000313" key="2">
    <source>
        <dbReference type="Proteomes" id="UP000075430"/>
    </source>
</evidence>
<gene>
    <name evidence="1" type="ORF">AXI58_05195</name>
</gene>
<organism evidence="1 2">
    <name type="scientific">Bacillus nakamurai</name>
    <dbReference type="NCBI Taxonomy" id="1793963"/>
    <lineage>
        <taxon>Bacteria</taxon>
        <taxon>Bacillati</taxon>
        <taxon>Bacillota</taxon>
        <taxon>Bacilli</taxon>
        <taxon>Bacillales</taxon>
        <taxon>Bacillaceae</taxon>
        <taxon>Bacillus</taxon>
    </lineage>
</organism>
<dbReference type="AlphaFoldDB" id="A0A150F3J9"/>
<accession>A0A150F3J9</accession>
<reference evidence="2" key="1">
    <citation type="submission" date="2016-02" db="EMBL/GenBank/DDBJ databases">
        <authorList>
            <person name="Dunlap C."/>
        </authorList>
    </citation>
    <scope>NUCLEOTIDE SEQUENCE [LARGE SCALE GENOMIC DNA]</scope>
    <source>
        <strain evidence="2">NRRL B-41092</strain>
    </source>
</reference>
<dbReference type="Proteomes" id="UP000075430">
    <property type="component" value="Unassembled WGS sequence"/>
</dbReference>
<sequence length="132" mass="15354">MDLLSIEMEPYKLSIELKDFNENKEKAKFFCKIKYNSLNICLLLDNICYTQSVLQIFANDLVNLLKGRISNCILKDERGNFSISVIYFNESFDIILEGNQGNRLSVFNFKQKADSYLVNLLKNNINDFLSVF</sequence>
<comment type="caution">
    <text evidence="1">The sequence shown here is derived from an EMBL/GenBank/DDBJ whole genome shotgun (WGS) entry which is preliminary data.</text>
</comment>
<protein>
    <submittedName>
        <fullName evidence="1">Uncharacterized protein</fullName>
    </submittedName>
</protein>
<keyword evidence="2" id="KW-1185">Reference proteome</keyword>
<dbReference type="STRING" id="1793963.AXI58_05195"/>
<dbReference type="RefSeq" id="WP_061523306.1">
    <property type="nucleotide sequence ID" value="NZ_JARLZY010000012.1"/>
</dbReference>
<evidence type="ECO:0000313" key="1">
    <source>
        <dbReference type="EMBL" id="KXZ13077.1"/>
    </source>
</evidence>
<name>A0A150F3J9_9BACI</name>